<proteinExistence type="predicted"/>
<reference evidence="3 4" key="1">
    <citation type="submission" date="2019-12" db="EMBL/GenBank/DDBJ databases">
        <title>Corynebacterium sp. nov., isolated from feces of the Anser Albifrons in China.</title>
        <authorList>
            <person name="Liu Q."/>
        </authorList>
    </citation>
    <scope>NUCLEOTIDE SEQUENCE [LARGE SCALE GENOMIC DNA]</scope>
    <source>
        <strain evidence="3 4">4H37-19</strain>
    </source>
</reference>
<feature type="transmembrane region" description="Helical" evidence="2">
    <location>
        <begin position="90"/>
        <end position="112"/>
    </location>
</feature>
<keyword evidence="2" id="KW-0472">Membrane</keyword>
<sequence length="173" mass="18160">MASLAAPHRNSATLPPRAPEEPTTPLRTQIALSLLALMTGFCLVIASITPHISHHRALVWLLAAIVSTSSLVTVQGLWRRESSRISRMGSWLSSLGGLLVLGVGALHALSVLLAGGQFGITLFLASTYVIPGATIACLAGGILRLPAKWRLPVFAVTSFCLLTLCVVDLSGIS</sequence>
<name>A0A7H0SPH4_9CORY</name>
<feature type="transmembrane region" description="Helical" evidence="2">
    <location>
        <begin position="58"/>
        <end position="78"/>
    </location>
</feature>
<dbReference type="RefSeq" id="WP_187973764.1">
    <property type="nucleotide sequence ID" value="NZ_CP046884.1"/>
</dbReference>
<evidence type="ECO:0000313" key="4">
    <source>
        <dbReference type="Proteomes" id="UP000516320"/>
    </source>
</evidence>
<evidence type="ECO:0000313" key="3">
    <source>
        <dbReference type="EMBL" id="QNQ90449.1"/>
    </source>
</evidence>
<keyword evidence="2" id="KW-0812">Transmembrane</keyword>
<dbReference type="KEGG" id="cpoy:GP475_07235"/>
<dbReference type="EMBL" id="CP046884">
    <property type="protein sequence ID" value="QNQ90449.1"/>
    <property type="molecule type" value="Genomic_DNA"/>
</dbReference>
<evidence type="ECO:0000256" key="1">
    <source>
        <dbReference type="SAM" id="MobiDB-lite"/>
    </source>
</evidence>
<gene>
    <name evidence="3" type="ORF">GP475_07235</name>
</gene>
<organism evidence="3 4">
    <name type="scientific">Corynebacterium poyangense</name>
    <dbReference type="NCBI Taxonomy" id="2684405"/>
    <lineage>
        <taxon>Bacteria</taxon>
        <taxon>Bacillati</taxon>
        <taxon>Actinomycetota</taxon>
        <taxon>Actinomycetes</taxon>
        <taxon>Mycobacteriales</taxon>
        <taxon>Corynebacteriaceae</taxon>
        <taxon>Corynebacterium</taxon>
    </lineage>
</organism>
<accession>A0A7H0SPH4</accession>
<evidence type="ECO:0000256" key="2">
    <source>
        <dbReference type="SAM" id="Phobius"/>
    </source>
</evidence>
<dbReference type="Proteomes" id="UP000516320">
    <property type="component" value="Chromosome"/>
</dbReference>
<keyword evidence="2" id="KW-1133">Transmembrane helix</keyword>
<feature type="region of interest" description="Disordered" evidence="1">
    <location>
        <begin position="1"/>
        <end position="24"/>
    </location>
</feature>
<dbReference type="AlphaFoldDB" id="A0A7H0SPH4"/>
<feature type="transmembrane region" description="Helical" evidence="2">
    <location>
        <begin position="118"/>
        <end position="139"/>
    </location>
</feature>
<protein>
    <submittedName>
        <fullName evidence="3">Uncharacterized protein</fullName>
    </submittedName>
</protein>
<feature type="transmembrane region" description="Helical" evidence="2">
    <location>
        <begin position="151"/>
        <end position="172"/>
    </location>
</feature>
<feature type="transmembrane region" description="Helical" evidence="2">
    <location>
        <begin position="30"/>
        <end position="52"/>
    </location>
</feature>
<keyword evidence="4" id="KW-1185">Reference proteome</keyword>